<proteinExistence type="predicted"/>
<protein>
    <submittedName>
        <fullName evidence="2">Uncharacterized protein</fullName>
    </submittedName>
</protein>
<organism evidence="2 3">
    <name type="scientific">Bacillus taeanensis</name>
    <dbReference type="NCBI Taxonomy" id="273032"/>
    <lineage>
        <taxon>Bacteria</taxon>
        <taxon>Bacillati</taxon>
        <taxon>Bacillota</taxon>
        <taxon>Bacilli</taxon>
        <taxon>Bacillales</taxon>
        <taxon>Bacillaceae</taxon>
        <taxon>Bacillus</taxon>
    </lineage>
</organism>
<dbReference type="EMBL" id="QOCW01000008">
    <property type="protein sequence ID" value="RBW69715.1"/>
    <property type="molecule type" value="Genomic_DNA"/>
</dbReference>
<keyword evidence="1" id="KW-0812">Transmembrane</keyword>
<feature type="transmembrane region" description="Helical" evidence="1">
    <location>
        <begin position="6"/>
        <end position="26"/>
    </location>
</feature>
<evidence type="ECO:0000313" key="2">
    <source>
        <dbReference type="EMBL" id="RBW69715.1"/>
    </source>
</evidence>
<dbReference type="RefSeq" id="WP_113805797.1">
    <property type="nucleotide sequence ID" value="NZ_QOCW01000008.1"/>
</dbReference>
<keyword evidence="3" id="KW-1185">Reference proteome</keyword>
<gene>
    <name evidence="2" type="ORF">DS031_09255</name>
</gene>
<sequence>MKKWYSYSLMAILLMIGSIYFLTAGISKNSAIEIVKGNYGENIEIHDIQNKQGFYRVSVSDMSQCQHLVVQINGKNGLIMFADKTGNPCEESLEY</sequence>
<accession>A0A366XX36</accession>
<name>A0A366XX36_9BACI</name>
<reference evidence="2 3" key="1">
    <citation type="submission" date="2018-07" db="EMBL/GenBank/DDBJ databases">
        <title>Lottiidibacillus patelloidae gen. nov., sp. nov., isolated from the intestinal tract of a marine limpet and the reclassification of B. taeanensis BH030017T, B. algicola KMM 3737T and B. hwajinpoensis SW-72T as genus Lottiidibacillus.</title>
        <authorList>
            <person name="Liu R."/>
            <person name="Huang Z."/>
        </authorList>
    </citation>
    <scope>NUCLEOTIDE SEQUENCE [LARGE SCALE GENOMIC DNA]</scope>
    <source>
        <strain evidence="2 3">BH030017</strain>
    </source>
</reference>
<comment type="caution">
    <text evidence="2">The sequence shown here is derived from an EMBL/GenBank/DDBJ whole genome shotgun (WGS) entry which is preliminary data.</text>
</comment>
<keyword evidence="1" id="KW-1133">Transmembrane helix</keyword>
<keyword evidence="1" id="KW-0472">Membrane</keyword>
<evidence type="ECO:0000256" key="1">
    <source>
        <dbReference type="SAM" id="Phobius"/>
    </source>
</evidence>
<dbReference type="Proteomes" id="UP000253314">
    <property type="component" value="Unassembled WGS sequence"/>
</dbReference>
<dbReference type="OrthoDB" id="2055370at2"/>
<evidence type="ECO:0000313" key="3">
    <source>
        <dbReference type="Proteomes" id="UP000253314"/>
    </source>
</evidence>
<dbReference type="AlphaFoldDB" id="A0A366XX36"/>